<comment type="caution">
    <text evidence="1">The sequence shown here is derived from an EMBL/GenBank/DDBJ whole genome shotgun (WGS) entry which is preliminary data.</text>
</comment>
<evidence type="ECO:0000313" key="1">
    <source>
        <dbReference type="EMBL" id="ODR94425.1"/>
    </source>
</evidence>
<dbReference type="EMBL" id="LPWE01000012">
    <property type="protein sequence ID" value="ODR94425.1"/>
    <property type="molecule type" value="Genomic_DNA"/>
</dbReference>
<dbReference type="Proteomes" id="UP000094172">
    <property type="component" value="Unassembled WGS sequence"/>
</dbReference>
<name>A0A1E3VLL4_9HYPH</name>
<dbReference type="AlphaFoldDB" id="A0A1E3VLL4"/>
<proteinExistence type="predicted"/>
<sequence length="182" mass="20668">MPDFDELCSQFAQLMDRIDACDRRATGILLELANAFKYRINAPEKFTNPHSGRYHPYVAAYMDDRDPNSAEQYQLVRDVRTELPRDEEGQYDGYVGLTMSREPDAFPKKTWLVKCRIKVHRGSVDVAIADRPAINVNVGDDKTFEPLVSALDAYYRQILSFDPTSDATADRSIGFIDHTGIV</sequence>
<gene>
    <name evidence="1" type="ORF">AUC70_07080</name>
</gene>
<evidence type="ECO:0000313" key="2">
    <source>
        <dbReference type="Proteomes" id="UP000094172"/>
    </source>
</evidence>
<keyword evidence="2" id="KW-1185">Reference proteome</keyword>
<dbReference type="RefSeq" id="WP_069444786.1">
    <property type="nucleotide sequence ID" value="NZ_LPWE01000012.1"/>
</dbReference>
<accession>A0A1E3VLL4</accession>
<protein>
    <submittedName>
        <fullName evidence="1">Uncharacterized protein</fullName>
    </submittedName>
</protein>
<organism evidence="1 2">
    <name type="scientific">Methyloceanibacter stevinii</name>
    <dbReference type="NCBI Taxonomy" id="1774970"/>
    <lineage>
        <taxon>Bacteria</taxon>
        <taxon>Pseudomonadati</taxon>
        <taxon>Pseudomonadota</taxon>
        <taxon>Alphaproteobacteria</taxon>
        <taxon>Hyphomicrobiales</taxon>
        <taxon>Hyphomicrobiaceae</taxon>
        <taxon>Methyloceanibacter</taxon>
    </lineage>
</organism>
<reference evidence="1 2" key="1">
    <citation type="journal article" date="2016" name="Environ. Microbiol.">
        <title>New Methyloceanibacter diversity from North Sea sediments includes methanotroph containing solely the soluble methane monooxygenase.</title>
        <authorList>
            <person name="Vekeman B."/>
            <person name="Kerckhof F.M."/>
            <person name="Cremers G."/>
            <person name="de Vos P."/>
            <person name="Vandamme P."/>
            <person name="Boon N."/>
            <person name="Op den Camp H.J."/>
            <person name="Heylen K."/>
        </authorList>
    </citation>
    <scope>NUCLEOTIDE SEQUENCE [LARGE SCALE GENOMIC DNA]</scope>
    <source>
        <strain evidence="1 2">R-67176</strain>
    </source>
</reference>